<evidence type="ECO:0000313" key="1">
    <source>
        <dbReference type="EMBL" id="PKT81844.1"/>
    </source>
</evidence>
<dbReference type="Proteomes" id="UP000233350">
    <property type="component" value="Unassembled WGS sequence"/>
</dbReference>
<dbReference type="EMBL" id="MBPK01000011">
    <property type="protein sequence ID" value="PKT81844.1"/>
    <property type="molecule type" value="Genomic_DNA"/>
</dbReference>
<gene>
    <name evidence="1" type="ORF">BCM31_01270</name>
</gene>
<dbReference type="GeneID" id="97289918"/>
<protein>
    <submittedName>
        <fullName evidence="1">Uncharacterized protein</fullName>
    </submittedName>
</protein>
<keyword evidence="2" id="KW-1185">Reference proteome</keyword>
<dbReference type="STRING" id="556267.HWAG_00679"/>
<reference evidence="1 2" key="1">
    <citation type="submission" date="2016-07" db="EMBL/GenBank/DDBJ databases">
        <title>Detection of Helicobacter winghamensis from caecal content of red fox (Vulpes vulpes).</title>
        <authorList>
            <person name="Zanoni R.G."/>
            <person name="Florio D."/>
            <person name="Caffara M."/>
            <person name="Renzi M."/>
            <person name="Parisi A."/>
            <person name="Pasquali F."/>
            <person name="Manfreda G."/>
        </authorList>
    </citation>
    <scope>NUCLEOTIDE SEQUENCE [LARGE SCALE GENOMIC DNA]</scope>
    <source>
        <strain evidence="1 2">295_13</strain>
    </source>
</reference>
<dbReference type="AlphaFoldDB" id="A0A2N3PKA2"/>
<proteinExistence type="predicted"/>
<dbReference type="RefSeq" id="WP_006802373.1">
    <property type="nucleotide sequence ID" value="NZ_CABKOI010000020.1"/>
</dbReference>
<organism evidence="1 2">
    <name type="scientific">Helicobacter winghamensis</name>
    <dbReference type="NCBI Taxonomy" id="157268"/>
    <lineage>
        <taxon>Bacteria</taxon>
        <taxon>Pseudomonadati</taxon>
        <taxon>Campylobacterota</taxon>
        <taxon>Epsilonproteobacteria</taxon>
        <taxon>Campylobacterales</taxon>
        <taxon>Helicobacteraceae</taxon>
        <taxon>Helicobacter</taxon>
    </lineage>
</organism>
<sequence length="156" mass="18340">MATRSFIFFAEKEPTLDLNVKGIYCHYDGYLEGVGNRLKRDYDSDKKVRKLIALGGIRSLERTINKTKREVIGDIGDKNATLTCSLNMFLNHFKSFGYSDIEYIYLRIGGKWFYSSRCYSGDFDKFIELKDDFMKQIMADYRERIKRLEMKMGRVS</sequence>
<name>A0A2N3PKA2_9HELI</name>
<comment type="caution">
    <text evidence="1">The sequence shown here is derived from an EMBL/GenBank/DDBJ whole genome shotgun (WGS) entry which is preliminary data.</text>
</comment>
<evidence type="ECO:0000313" key="2">
    <source>
        <dbReference type="Proteomes" id="UP000233350"/>
    </source>
</evidence>
<accession>A0A2N3PKA2</accession>
<dbReference type="OrthoDB" id="5327763at2"/>